<sequence length="66" mass="6957">MLLPTPLSTPPAPSSCDPEEPPAPEDTAQSRVLLPLTGHASPDADERRPCPSSSGSLGQLRRLQRA</sequence>
<feature type="non-terminal residue" evidence="1">
    <location>
        <position position="66"/>
    </location>
</feature>
<evidence type="ECO:0000313" key="1">
    <source>
        <dbReference type="EMBL" id="CAM9530569.1"/>
    </source>
</evidence>
<organism evidence="1 2">
    <name type="scientific">Rangifer tarandus platyrhynchus</name>
    <name type="common">Svalbard reindeer</name>
    <dbReference type="NCBI Taxonomy" id="3082113"/>
    <lineage>
        <taxon>Eukaryota</taxon>
        <taxon>Metazoa</taxon>
        <taxon>Chordata</taxon>
        <taxon>Craniata</taxon>
        <taxon>Vertebrata</taxon>
        <taxon>Euteleostomi</taxon>
        <taxon>Mammalia</taxon>
        <taxon>Eutheria</taxon>
        <taxon>Laurasiatheria</taxon>
        <taxon>Artiodactyla</taxon>
        <taxon>Ruminantia</taxon>
        <taxon>Pecora</taxon>
        <taxon>Cervidae</taxon>
        <taxon>Odocoileinae</taxon>
        <taxon>Rangifer</taxon>
    </lineage>
</organism>
<proteinExistence type="predicted"/>
<name>A0AC59YAJ1_RANTA</name>
<gene>
    <name evidence="1" type="ORF">MRATA1EN22A_LOCUS3838</name>
</gene>
<accession>A0AC59YAJ1</accession>
<protein>
    <submittedName>
        <fullName evidence="1">Uncharacterized protein</fullName>
    </submittedName>
</protein>
<dbReference type="Proteomes" id="UP001162501">
    <property type="component" value="Chromosome 11"/>
</dbReference>
<dbReference type="EMBL" id="OX596095">
    <property type="protein sequence ID" value="CAM9530569.1"/>
    <property type="molecule type" value="Genomic_DNA"/>
</dbReference>
<reference evidence="1" key="1">
    <citation type="submission" date="2023-05" db="EMBL/GenBank/DDBJ databases">
        <authorList>
            <consortium name="ELIXIR-Norway"/>
        </authorList>
    </citation>
    <scope>NUCLEOTIDE SEQUENCE</scope>
</reference>
<evidence type="ECO:0000313" key="2">
    <source>
        <dbReference type="Proteomes" id="UP001162501"/>
    </source>
</evidence>
<reference evidence="1" key="2">
    <citation type="submission" date="2025-03" db="EMBL/GenBank/DDBJ databases">
        <authorList>
            <consortium name="ELIXIR-Norway"/>
            <consortium name="Elixir Norway"/>
        </authorList>
    </citation>
    <scope>NUCLEOTIDE SEQUENCE</scope>
</reference>